<sequence>MGKIKFALTEKCPRCGEGELFTDKSYFPIGKKTYQMKKYCTHCGLKYEKELGYFYGSMYVSYALNIALFVTTLLIYILFFKESYGWVHFGVTYLLLTFFMNGVIFRFARSLWVNALIKYDPKVKDFKNLELLKTEVNIGK</sequence>
<keyword evidence="1" id="KW-0472">Membrane</keyword>
<reference evidence="2 3" key="2">
    <citation type="journal article" date="2011" name="Stand. Genomic Sci.">
        <title>Complete genome sequence of Leadbetterella byssophila type strain (4M15).</title>
        <authorList>
            <person name="Abt B."/>
            <person name="Teshima H."/>
            <person name="Lucas S."/>
            <person name="Lapidus A."/>
            <person name="Del Rio T.G."/>
            <person name="Nolan M."/>
            <person name="Tice H."/>
            <person name="Cheng J.F."/>
            <person name="Pitluck S."/>
            <person name="Liolios K."/>
            <person name="Pagani I."/>
            <person name="Ivanova N."/>
            <person name="Mavromatis K."/>
            <person name="Pati A."/>
            <person name="Tapia R."/>
            <person name="Han C."/>
            <person name="Goodwin L."/>
            <person name="Chen A."/>
            <person name="Palaniappan K."/>
            <person name="Land M."/>
            <person name="Hauser L."/>
            <person name="Chang Y.J."/>
            <person name="Jeffries C.D."/>
            <person name="Rohde M."/>
            <person name="Goker M."/>
            <person name="Tindall B.J."/>
            <person name="Detter J.C."/>
            <person name="Woyke T."/>
            <person name="Bristow J."/>
            <person name="Eisen J.A."/>
            <person name="Markowitz V."/>
            <person name="Hugenholtz P."/>
            <person name="Klenk H.P."/>
            <person name="Kyrpides N.C."/>
        </authorList>
    </citation>
    <scope>NUCLEOTIDE SEQUENCE [LARGE SCALE GENOMIC DNA]</scope>
    <source>
        <strain evidence="3">DSM 17132 / JCM 16389 / KACC 11308 / NBRC 106382 / 4M15</strain>
    </source>
</reference>
<dbReference type="RefSeq" id="WP_013410028.1">
    <property type="nucleotide sequence ID" value="NC_014655.1"/>
</dbReference>
<keyword evidence="1" id="KW-0812">Transmembrane</keyword>
<dbReference type="OrthoDB" id="9790326at2"/>
<feature type="transmembrane region" description="Helical" evidence="1">
    <location>
        <begin position="59"/>
        <end position="80"/>
    </location>
</feature>
<name>E4RX88_LEAB4</name>
<dbReference type="InterPro" id="IPR009325">
    <property type="entry name" value="DUF983"/>
</dbReference>
<keyword evidence="1" id="KW-1133">Transmembrane helix</keyword>
<evidence type="ECO:0000313" key="2">
    <source>
        <dbReference type="EMBL" id="ADQ19003.1"/>
    </source>
</evidence>
<dbReference type="AlphaFoldDB" id="E4RX88"/>
<gene>
    <name evidence="2" type="ordered locus">Lbys_3352</name>
</gene>
<keyword evidence="3" id="KW-1185">Reference proteome</keyword>
<dbReference type="HOGENOM" id="CLU_133146_0_1_10"/>
<evidence type="ECO:0000256" key="1">
    <source>
        <dbReference type="SAM" id="Phobius"/>
    </source>
</evidence>
<protein>
    <recommendedName>
        <fullName evidence="4">DUF983 domain-containing protein</fullName>
    </recommendedName>
</protein>
<evidence type="ECO:0008006" key="4">
    <source>
        <dbReference type="Google" id="ProtNLM"/>
    </source>
</evidence>
<feature type="transmembrane region" description="Helical" evidence="1">
    <location>
        <begin position="86"/>
        <end position="108"/>
    </location>
</feature>
<evidence type="ECO:0000313" key="3">
    <source>
        <dbReference type="Proteomes" id="UP000007435"/>
    </source>
</evidence>
<dbReference type="eggNOG" id="COG5349">
    <property type="taxonomic scope" value="Bacteria"/>
</dbReference>
<organism evidence="2 3">
    <name type="scientific">Leadbetterella byssophila (strain DSM 17132 / JCM 16389 / KACC 11308 / NBRC 106382 / 4M15)</name>
    <dbReference type="NCBI Taxonomy" id="649349"/>
    <lineage>
        <taxon>Bacteria</taxon>
        <taxon>Pseudomonadati</taxon>
        <taxon>Bacteroidota</taxon>
        <taxon>Cytophagia</taxon>
        <taxon>Cytophagales</taxon>
        <taxon>Leadbetterellaceae</taxon>
        <taxon>Leadbetterella</taxon>
    </lineage>
</organism>
<accession>E4RX88</accession>
<dbReference type="STRING" id="649349.Lbys_3352"/>
<dbReference type="EMBL" id="CP002305">
    <property type="protein sequence ID" value="ADQ19003.1"/>
    <property type="molecule type" value="Genomic_DNA"/>
</dbReference>
<dbReference type="Proteomes" id="UP000007435">
    <property type="component" value="Chromosome"/>
</dbReference>
<dbReference type="KEGG" id="lby:Lbys_3352"/>
<reference key="1">
    <citation type="submission" date="2010-11" db="EMBL/GenBank/DDBJ databases">
        <title>The complete genome of Leadbetterella byssophila DSM 17132.</title>
        <authorList>
            <consortium name="US DOE Joint Genome Institute (JGI-PGF)"/>
            <person name="Lucas S."/>
            <person name="Copeland A."/>
            <person name="Lapidus A."/>
            <person name="Glavina del Rio T."/>
            <person name="Dalin E."/>
            <person name="Tice H."/>
            <person name="Bruce D."/>
            <person name="Goodwin L."/>
            <person name="Pitluck S."/>
            <person name="Kyrpides N."/>
            <person name="Mavromatis K."/>
            <person name="Ivanova N."/>
            <person name="Teshima H."/>
            <person name="Brettin T."/>
            <person name="Detter J.C."/>
            <person name="Han C."/>
            <person name="Tapia R."/>
            <person name="Land M."/>
            <person name="Hauser L."/>
            <person name="Markowitz V."/>
            <person name="Cheng J.-F."/>
            <person name="Hugenholtz P."/>
            <person name="Woyke T."/>
            <person name="Wu D."/>
            <person name="Tindall B."/>
            <person name="Pomrenke H.G."/>
            <person name="Brambilla E."/>
            <person name="Klenk H.-P."/>
            <person name="Eisen J.A."/>
        </authorList>
    </citation>
    <scope>NUCLEOTIDE SEQUENCE [LARGE SCALE GENOMIC DNA]</scope>
    <source>
        <strain>DSM 17132</strain>
    </source>
</reference>
<proteinExistence type="predicted"/>
<dbReference type="Pfam" id="PF06170">
    <property type="entry name" value="DUF983"/>
    <property type="match status" value="1"/>
</dbReference>